<feature type="domain" description="Aminoacyl-transfer RNA synthetases class-II family profile" evidence="9">
    <location>
        <begin position="129"/>
        <end position="498"/>
    </location>
</feature>
<dbReference type="CDD" id="cd00776">
    <property type="entry name" value="AsxRS_core"/>
    <property type="match status" value="1"/>
</dbReference>
<feature type="coiled-coil region" evidence="8">
    <location>
        <begin position="249"/>
        <end position="348"/>
    </location>
</feature>
<dbReference type="GO" id="GO:0003676">
    <property type="term" value="F:nucleic acid binding"/>
    <property type="evidence" value="ECO:0007669"/>
    <property type="project" value="InterPro"/>
</dbReference>
<dbReference type="InterPro" id="IPR045864">
    <property type="entry name" value="aa-tRNA-synth_II/BPL/LPL"/>
</dbReference>
<dbReference type="Proteomes" id="UP000473278">
    <property type="component" value="Unassembled WGS sequence"/>
</dbReference>
<accession>A0A6M1SW54</accession>
<protein>
    <recommendedName>
        <fullName evidence="7">Asparagine--tRNA ligase</fullName>
        <ecNumber evidence="7">6.1.1.22</ecNumber>
    </recommendedName>
    <alternativeName>
        <fullName evidence="7">Asparaginyl-tRNA synthetase</fullName>
        <shortName evidence="7">AsnRS</shortName>
    </alternativeName>
</protein>
<dbReference type="InterPro" id="IPR004522">
    <property type="entry name" value="Asn-tRNA-ligase"/>
</dbReference>
<dbReference type="PANTHER" id="PTHR22594">
    <property type="entry name" value="ASPARTYL/LYSYL-TRNA SYNTHETASE"/>
    <property type="match status" value="1"/>
</dbReference>
<keyword evidence="4 7" id="KW-0067">ATP-binding</keyword>
<dbReference type="RefSeq" id="WP_165140596.1">
    <property type="nucleotide sequence ID" value="NZ_JAALLT010000002.1"/>
</dbReference>
<evidence type="ECO:0000256" key="8">
    <source>
        <dbReference type="SAM" id="Coils"/>
    </source>
</evidence>
<evidence type="ECO:0000256" key="1">
    <source>
        <dbReference type="ARBA" id="ARBA00008226"/>
    </source>
</evidence>
<comment type="subcellular location">
    <subcellularLocation>
        <location evidence="7">Cytoplasm</location>
    </subcellularLocation>
</comment>
<dbReference type="EC" id="6.1.1.22" evidence="7"/>
<evidence type="ECO:0000313" key="11">
    <source>
        <dbReference type="Proteomes" id="UP000473278"/>
    </source>
</evidence>
<dbReference type="GO" id="GO:0004816">
    <property type="term" value="F:asparagine-tRNA ligase activity"/>
    <property type="evidence" value="ECO:0007669"/>
    <property type="project" value="UniProtKB-UniRule"/>
</dbReference>
<dbReference type="PRINTS" id="PR01042">
    <property type="entry name" value="TRNASYNTHASP"/>
</dbReference>
<keyword evidence="8" id="KW-0175">Coiled coil</keyword>
<dbReference type="AlphaFoldDB" id="A0A6M1SW54"/>
<evidence type="ECO:0000256" key="3">
    <source>
        <dbReference type="ARBA" id="ARBA00022741"/>
    </source>
</evidence>
<dbReference type="InterPro" id="IPR012340">
    <property type="entry name" value="NA-bd_OB-fold"/>
</dbReference>
<keyword evidence="11" id="KW-1185">Reference proteome</keyword>
<organism evidence="10 11">
    <name type="scientific">Halalkalibaculum roseum</name>
    <dbReference type="NCBI Taxonomy" id="2709311"/>
    <lineage>
        <taxon>Bacteria</taxon>
        <taxon>Pseudomonadati</taxon>
        <taxon>Balneolota</taxon>
        <taxon>Balneolia</taxon>
        <taxon>Balneolales</taxon>
        <taxon>Balneolaceae</taxon>
        <taxon>Halalkalibaculum</taxon>
    </lineage>
</organism>
<evidence type="ECO:0000256" key="6">
    <source>
        <dbReference type="ARBA" id="ARBA00023146"/>
    </source>
</evidence>
<dbReference type="Gene3D" id="2.40.50.140">
    <property type="entry name" value="Nucleic acid-binding proteins"/>
    <property type="match status" value="1"/>
</dbReference>
<dbReference type="InterPro" id="IPR004365">
    <property type="entry name" value="NA-bd_OB_tRNA"/>
</dbReference>
<dbReference type="InterPro" id="IPR002312">
    <property type="entry name" value="Asp/Asn-tRNA-synth_IIb"/>
</dbReference>
<evidence type="ECO:0000256" key="5">
    <source>
        <dbReference type="ARBA" id="ARBA00022917"/>
    </source>
</evidence>
<name>A0A6M1SW54_9BACT</name>
<evidence type="ECO:0000256" key="7">
    <source>
        <dbReference type="HAMAP-Rule" id="MF_00534"/>
    </source>
</evidence>
<keyword evidence="6 7" id="KW-0030">Aminoacyl-tRNA synthetase</keyword>
<dbReference type="InterPro" id="IPR006195">
    <property type="entry name" value="aa-tRNA-synth_II"/>
</dbReference>
<dbReference type="Pfam" id="PF00152">
    <property type="entry name" value="tRNA-synt_2"/>
    <property type="match status" value="1"/>
</dbReference>
<dbReference type="Gene3D" id="3.30.930.10">
    <property type="entry name" value="Bira Bifunctional Protein, Domain 2"/>
    <property type="match status" value="1"/>
</dbReference>
<keyword evidence="3 7" id="KW-0547">Nucleotide-binding</keyword>
<gene>
    <name evidence="7" type="primary">asnS</name>
    <name evidence="10" type="ORF">G3570_06815</name>
</gene>
<reference evidence="10 11" key="1">
    <citation type="submission" date="2020-02" db="EMBL/GenBank/DDBJ databases">
        <title>Balneolaceae bacterium YR4-1, complete genome.</title>
        <authorList>
            <person name="Li Y."/>
            <person name="Wu S."/>
        </authorList>
    </citation>
    <scope>NUCLEOTIDE SEQUENCE [LARGE SCALE GENOMIC DNA]</scope>
    <source>
        <strain evidence="10 11">YR4-1</strain>
    </source>
</reference>
<evidence type="ECO:0000259" key="9">
    <source>
        <dbReference type="PROSITE" id="PS50862"/>
    </source>
</evidence>
<dbReference type="GO" id="GO:0006421">
    <property type="term" value="P:asparaginyl-tRNA aminoacylation"/>
    <property type="evidence" value="ECO:0007669"/>
    <property type="project" value="UniProtKB-UniRule"/>
</dbReference>
<keyword evidence="2 7" id="KW-0436">Ligase</keyword>
<keyword evidence="7" id="KW-0963">Cytoplasm</keyword>
<keyword evidence="5 7" id="KW-0648">Protein biosynthesis</keyword>
<dbReference type="PANTHER" id="PTHR22594:SF34">
    <property type="entry name" value="ASPARAGINE--TRNA LIGASE, MITOCHONDRIAL-RELATED"/>
    <property type="match status" value="1"/>
</dbReference>
<evidence type="ECO:0000313" key="10">
    <source>
        <dbReference type="EMBL" id="NGP76336.1"/>
    </source>
</evidence>
<dbReference type="CDD" id="cd04323">
    <property type="entry name" value="AsnRS_cyto_like_N"/>
    <property type="match status" value="1"/>
</dbReference>
<comment type="catalytic activity">
    <reaction evidence="7">
        <text>tRNA(Asn) + L-asparagine + ATP = L-asparaginyl-tRNA(Asn) + AMP + diphosphate + H(+)</text>
        <dbReference type="Rhea" id="RHEA:11180"/>
        <dbReference type="Rhea" id="RHEA-COMP:9659"/>
        <dbReference type="Rhea" id="RHEA-COMP:9674"/>
        <dbReference type="ChEBI" id="CHEBI:15378"/>
        <dbReference type="ChEBI" id="CHEBI:30616"/>
        <dbReference type="ChEBI" id="CHEBI:33019"/>
        <dbReference type="ChEBI" id="CHEBI:58048"/>
        <dbReference type="ChEBI" id="CHEBI:78442"/>
        <dbReference type="ChEBI" id="CHEBI:78515"/>
        <dbReference type="ChEBI" id="CHEBI:456215"/>
        <dbReference type="EC" id="6.1.1.22"/>
    </reaction>
</comment>
<comment type="subunit">
    <text evidence="7">Homodimer.</text>
</comment>
<dbReference type="GO" id="GO:0005524">
    <property type="term" value="F:ATP binding"/>
    <property type="evidence" value="ECO:0007669"/>
    <property type="project" value="UniProtKB-UniRule"/>
</dbReference>
<dbReference type="SUPFAM" id="SSF50249">
    <property type="entry name" value="Nucleic acid-binding proteins"/>
    <property type="match status" value="1"/>
</dbReference>
<dbReference type="EMBL" id="JAALLT010000002">
    <property type="protein sequence ID" value="NGP76336.1"/>
    <property type="molecule type" value="Genomic_DNA"/>
</dbReference>
<dbReference type="HAMAP" id="MF_00534">
    <property type="entry name" value="Asn_tRNA_synth"/>
    <property type="match status" value="1"/>
</dbReference>
<dbReference type="InterPro" id="IPR004364">
    <property type="entry name" value="Aa-tRNA-synt_II"/>
</dbReference>
<dbReference type="Pfam" id="PF01336">
    <property type="entry name" value="tRNA_anti-codon"/>
    <property type="match status" value="1"/>
</dbReference>
<sequence>MIYINKLSEHVDEEVTLKGWVYNYRSSKNLYFLELRDGSGICQCVVSKDDVSEDTWEAADTLRQESSLEVTGKVVEDERSIGGYELQVSDINVIQVAEDYPITPKEHGVEFLMENRHLWLRSQKQWAAMRVRNEIIYAIHTFFQERGFVQMDAPIFTGNAAEGTTNLFETEYFDEKAYLTQSGQLYGEAMAMAHGLIYTFGPTFRAEKSKTRRHLTEFWMIEPEMAFYDLNMDMDLAEDFIKFIVKQVVERRSEELEILERDTENLEKTISDDFPRISYSEAVETLKSEETAQMLDEMAESRKQERKELMEEREEIEKEHGSAKKWRKAQIDQRIKEIAGRVDQIEEDLRNIPTWKQSALNFEWGEDFGGSDETILTMKYETPIIVHRYPAEIKAFYMKRDPEDNKLALAMDVLAPEGYGEIIGGSEREDSLEVLKKRIKGHNLPEDVFSWYTDLRKYGTVPHSGFGLGLERTVAWLCGISHVRETIPFPRMMGRLTP</sequence>
<comment type="caution">
    <text evidence="10">The sequence shown here is derived from an EMBL/GenBank/DDBJ whole genome shotgun (WGS) entry which is preliminary data.</text>
</comment>
<dbReference type="PROSITE" id="PS50862">
    <property type="entry name" value="AA_TRNA_LIGASE_II"/>
    <property type="match status" value="1"/>
</dbReference>
<evidence type="ECO:0000256" key="2">
    <source>
        <dbReference type="ARBA" id="ARBA00022598"/>
    </source>
</evidence>
<dbReference type="SUPFAM" id="SSF55681">
    <property type="entry name" value="Class II aaRS and biotin synthetases"/>
    <property type="match status" value="1"/>
</dbReference>
<comment type="similarity">
    <text evidence="1 7">Belongs to the class-II aminoacyl-tRNA synthetase family.</text>
</comment>
<proteinExistence type="inferred from homology"/>
<evidence type="ECO:0000256" key="4">
    <source>
        <dbReference type="ARBA" id="ARBA00022840"/>
    </source>
</evidence>
<dbReference type="GO" id="GO:0005737">
    <property type="term" value="C:cytoplasm"/>
    <property type="evidence" value="ECO:0007669"/>
    <property type="project" value="UniProtKB-SubCell"/>
</dbReference>